<proteinExistence type="inferred from homology"/>
<dbReference type="InterPro" id="IPR029070">
    <property type="entry name" value="Chitinase_insertion_sf"/>
</dbReference>
<evidence type="ECO:0000259" key="16">
    <source>
        <dbReference type="PROSITE" id="PS51910"/>
    </source>
</evidence>
<dbReference type="CDD" id="cd00035">
    <property type="entry name" value="ChtBD1"/>
    <property type="match status" value="1"/>
</dbReference>
<dbReference type="InterPro" id="IPR001223">
    <property type="entry name" value="Glyco_hydro18_cat"/>
</dbReference>
<dbReference type="SUPFAM" id="SSF57016">
    <property type="entry name" value="Plant lectins/antimicrobial peptides"/>
    <property type="match status" value="1"/>
</dbReference>
<feature type="domain" description="LysM" evidence="15">
    <location>
        <begin position="372"/>
        <end position="420"/>
    </location>
</feature>
<evidence type="ECO:0000256" key="6">
    <source>
        <dbReference type="ARBA" id="ARBA00022669"/>
    </source>
</evidence>
<dbReference type="InterPro" id="IPR036779">
    <property type="entry name" value="LysM_dom_sf"/>
</dbReference>
<dbReference type="Gene3D" id="3.20.20.80">
    <property type="entry name" value="Glycosidases"/>
    <property type="match status" value="1"/>
</dbReference>
<feature type="domain" description="GH18" evidence="16">
    <location>
        <begin position="511"/>
        <end position="878"/>
    </location>
</feature>
<keyword evidence="9" id="KW-0843">Virulence</keyword>
<dbReference type="PROSITE" id="PS01095">
    <property type="entry name" value="GH18_1"/>
    <property type="match status" value="1"/>
</dbReference>
<sequence length="1481" mass="158949">MHLPARLWSAVALAAVLVAQPSAALRLGTSPSYTNIDVCPDQCSTVGPDMDKWAVYPDMKRMKKCSRTMFYRLSLDDPIDDNITGAHRISACTSHGPDFEAMAVNATALSLPPNTTSTEVSFEIGSSKEAGAGSSRNQTLLVQQIRQYVDGGHGNSANKPFIMFGQSGETTVGIYIGLGLPNHDISQTALQALEEALGTSESALAMQLCGSNHTSSETFGIMLANNGKFGAIQDAVKTWSKAKCVPLDKPTKVTGQVHLTTQPSPIVGTPPTNGNSTGSIANLTHPVPLPRRAAAGGVANLQARADCRTIQVVSGDDCGTLAAKCGVSGFDFESYNKVSNFCGSLKPKQHVCCSSGSMPNFAPKPNSDGSCKAYTIIENDNCDNLAAEYSLTKQDLEDFNTKTWGWNGCKLLFTGTVMCLSKGTPSFPAEITNAVCGPQKPGTSDPKDGSDISKLNPCPLNACCNIWGQCGITKDFCVDTNTGAPGTAAPDTYGCISNCGTDVVKGDGAGSIRIGYFEGYSLGRECLHQDASQVDAQAYTHLHFGFGTMTQSFDVETGDILSTYQFEQFKKVKGPKRILSFGGWDFSTMPSTYMIFRNAVTAANRVQAATKIADFIKKHNLDGVDIDWEYPGAPDIPGIPAASKDDGPNYLAFLVLLKNLLPGKTVSIAAPSSYWYLKQYPLKQIGAVVDYIVYMTYDLHGQWDANNAHSQEGCDNGNCLRSQVNLTETKQSLAMITKAGVPGRKVVVGVTSYGRSYKMANAGCSGPGCTYLGDRFNSPAKKGVCTGTSGYLADAEIDEIVADRRRAGRVVSQYTDASSNSDIIVYDDGEWVSYMSPATKKTRAALYAGWGLGGTTDWATDLQKYHDVPAPAQSWSSFKQAIINKEDPLLDPTRNGDWTKKDCSDYYVVNEQAVELDVTTMWNGLSADAAWNDVKRIWLADRGKGGTFFSSLKGTLKTEADSASCGDVSGSDCGTGGCAAGMNGPLSGPAGMMIWKSIVMIRLAYANLHTALFQAATSYTLGLQSMMNTFAPVPPKDNKDFLLLIDLLTLGTLAVGGPIFNNFIKQLPKFKDSTAFDNLKDTTMLLAGQQATFAKDFTPEGDKEFKVGEWTANSQIEFSNFMGQVVRGWAEITSLTYRDMISGSDASLDFLGKAIAGGRLYPKSDAPGNATTNSVLNTIDKAFYAFSIPELWRRSSVYPFILDSGFPCDARDPIGKYMTPADQQVTGYCYLNRLYYLAAPNGASQYCTEAGCEDEKFGLPTGLGALGKGGAYGGLTKDNIIEGSLKTWFANGNKNLGPRQSKTDLSAAAIKDSLIGPDILVPGYIRLPVCSPETAFEAWDLVDNIGHTKGATPNWPCDPLDGKKLCGEYSFRDETKDDSPSVADCMQIIRTITPDRDTQWTMNVVGKKWREIGKAGNCRLGVRASKINGNSVFYVGGQDAINIIQEAVKQFGKSGKIAAGGNFNCGGSAVKQYSEWSIYPA</sequence>
<dbReference type="GO" id="GO:0005576">
    <property type="term" value="C:extracellular region"/>
    <property type="evidence" value="ECO:0007669"/>
    <property type="project" value="UniProtKB-SubCell"/>
</dbReference>
<evidence type="ECO:0000256" key="8">
    <source>
        <dbReference type="ARBA" id="ARBA00023024"/>
    </source>
</evidence>
<organism evidence="17 18">
    <name type="scientific">Microdochium bolleyi</name>
    <dbReference type="NCBI Taxonomy" id="196109"/>
    <lineage>
        <taxon>Eukaryota</taxon>
        <taxon>Fungi</taxon>
        <taxon>Dikarya</taxon>
        <taxon>Ascomycota</taxon>
        <taxon>Pezizomycotina</taxon>
        <taxon>Sordariomycetes</taxon>
        <taxon>Xylariomycetidae</taxon>
        <taxon>Xylariales</taxon>
        <taxon>Microdochiaceae</taxon>
        <taxon>Microdochium</taxon>
    </lineage>
</organism>
<evidence type="ECO:0000256" key="9">
    <source>
        <dbReference type="ARBA" id="ARBA00023026"/>
    </source>
</evidence>
<dbReference type="InterPro" id="IPR011583">
    <property type="entry name" value="Chitinase_II/V-like_cat"/>
</dbReference>
<dbReference type="Gene3D" id="3.10.50.10">
    <property type="match status" value="1"/>
</dbReference>
<dbReference type="InParanoid" id="A0A136IW28"/>
<evidence type="ECO:0000313" key="17">
    <source>
        <dbReference type="EMBL" id="KXJ89088.1"/>
    </source>
</evidence>
<evidence type="ECO:0000313" key="18">
    <source>
        <dbReference type="Proteomes" id="UP000070501"/>
    </source>
</evidence>
<name>A0A136IW28_9PEZI</name>
<keyword evidence="8" id="KW-0146">Chitin degradation</keyword>
<keyword evidence="10" id="KW-0119">Carbohydrate metabolism</keyword>
<dbReference type="Pfam" id="PF14856">
    <property type="entry name" value="Hce2"/>
    <property type="match status" value="1"/>
</dbReference>
<dbReference type="GO" id="GO:0000272">
    <property type="term" value="P:polysaccharide catabolic process"/>
    <property type="evidence" value="ECO:0007669"/>
    <property type="project" value="UniProtKB-KW"/>
</dbReference>
<protein>
    <recommendedName>
        <fullName evidence="4">chitinase</fullName>
        <ecNumber evidence="4">3.2.1.14</ecNumber>
    </recommendedName>
</protein>
<dbReference type="Gene3D" id="3.30.60.10">
    <property type="entry name" value="Endochitinase-like"/>
    <property type="match status" value="1"/>
</dbReference>
<dbReference type="EMBL" id="KQ964256">
    <property type="protein sequence ID" value="KXJ89088.1"/>
    <property type="molecule type" value="Genomic_DNA"/>
</dbReference>
<dbReference type="GO" id="GO:0008061">
    <property type="term" value="F:chitin binding"/>
    <property type="evidence" value="ECO:0007669"/>
    <property type="project" value="UniProtKB-KW"/>
</dbReference>
<keyword evidence="12" id="KW-0624">Polysaccharide degradation</keyword>
<dbReference type="PROSITE" id="PS51910">
    <property type="entry name" value="GH18_2"/>
    <property type="match status" value="1"/>
</dbReference>
<keyword evidence="6" id="KW-0147">Chitin-binding</keyword>
<dbReference type="InterPro" id="IPR001579">
    <property type="entry name" value="Glyco_hydro_18_chit_AS"/>
</dbReference>
<accession>A0A136IW28</accession>
<keyword evidence="18" id="KW-1185">Reference proteome</keyword>
<dbReference type="SUPFAM" id="SSF54556">
    <property type="entry name" value="Chitinase insertion domain"/>
    <property type="match status" value="1"/>
</dbReference>
<evidence type="ECO:0000256" key="5">
    <source>
        <dbReference type="ARBA" id="ARBA00022525"/>
    </source>
</evidence>
<comment type="similarity">
    <text evidence="3">Belongs to the glycosyl hydrolase 18 family. Chitinase class V subfamily.</text>
</comment>
<comment type="catalytic activity">
    <reaction evidence="1">
        <text>Random endo-hydrolysis of N-acetyl-beta-D-glucosaminide (1-&gt;4)-beta-linkages in chitin and chitodextrins.</text>
        <dbReference type="EC" id="3.2.1.14"/>
    </reaction>
</comment>
<feature type="domain" description="LysM" evidence="15">
    <location>
        <begin position="308"/>
        <end position="353"/>
    </location>
</feature>
<evidence type="ECO:0000256" key="13">
    <source>
        <dbReference type="RuleBase" id="RU000489"/>
    </source>
</evidence>
<dbReference type="OrthoDB" id="73875at2759"/>
<dbReference type="InterPro" id="IPR018392">
    <property type="entry name" value="LysM"/>
</dbReference>
<comment type="subcellular location">
    <subcellularLocation>
        <location evidence="2">Secreted</location>
    </subcellularLocation>
</comment>
<dbReference type="SMART" id="SM00636">
    <property type="entry name" value="Glyco_18"/>
    <property type="match status" value="1"/>
</dbReference>
<dbReference type="Pfam" id="PF00704">
    <property type="entry name" value="Glyco_hydro_18"/>
    <property type="match status" value="1"/>
</dbReference>
<dbReference type="CDD" id="cd02878">
    <property type="entry name" value="GH18_zymocin_alpha"/>
    <property type="match status" value="1"/>
</dbReference>
<dbReference type="Proteomes" id="UP000070501">
    <property type="component" value="Unassembled WGS sequence"/>
</dbReference>
<dbReference type="STRING" id="196109.A0A136IW28"/>
<dbReference type="InterPro" id="IPR053214">
    <property type="entry name" value="LysM12-like"/>
</dbReference>
<evidence type="ECO:0000256" key="4">
    <source>
        <dbReference type="ARBA" id="ARBA00012729"/>
    </source>
</evidence>
<dbReference type="InterPro" id="IPR017853">
    <property type="entry name" value="GH"/>
</dbReference>
<evidence type="ECO:0000256" key="7">
    <source>
        <dbReference type="ARBA" id="ARBA00022801"/>
    </source>
</evidence>
<dbReference type="InterPro" id="IPR036861">
    <property type="entry name" value="Endochitinase-like_sf"/>
</dbReference>
<dbReference type="PANTHER" id="PTHR47700:SF1">
    <property type="entry name" value="CHITINASE"/>
    <property type="match status" value="1"/>
</dbReference>
<evidence type="ECO:0000256" key="3">
    <source>
        <dbReference type="ARBA" id="ARBA00008682"/>
    </source>
</evidence>
<feature type="chain" id="PRO_5007293205" description="chitinase" evidence="14">
    <location>
        <begin position="25"/>
        <end position="1481"/>
    </location>
</feature>
<feature type="signal peptide" evidence="14">
    <location>
        <begin position="1"/>
        <end position="24"/>
    </location>
</feature>
<evidence type="ECO:0000256" key="14">
    <source>
        <dbReference type="SAM" id="SignalP"/>
    </source>
</evidence>
<keyword evidence="7 13" id="KW-0378">Hydrolase</keyword>
<keyword evidence="14" id="KW-0732">Signal</keyword>
<evidence type="ECO:0000259" key="15">
    <source>
        <dbReference type="PROSITE" id="PS51782"/>
    </source>
</evidence>
<evidence type="ECO:0000256" key="10">
    <source>
        <dbReference type="ARBA" id="ARBA00023277"/>
    </source>
</evidence>
<keyword evidence="11 13" id="KW-0326">Glycosidase</keyword>
<evidence type="ECO:0000256" key="11">
    <source>
        <dbReference type="ARBA" id="ARBA00023295"/>
    </source>
</evidence>
<dbReference type="EC" id="3.2.1.14" evidence="4"/>
<evidence type="ECO:0000256" key="12">
    <source>
        <dbReference type="ARBA" id="ARBA00023326"/>
    </source>
</evidence>
<evidence type="ECO:0000256" key="1">
    <source>
        <dbReference type="ARBA" id="ARBA00000822"/>
    </source>
</evidence>
<keyword evidence="5" id="KW-0964">Secreted</keyword>
<evidence type="ECO:0000256" key="2">
    <source>
        <dbReference type="ARBA" id="ARBA00004613"/>
    </source>
</evidence>
<dbReference type="SUPFAM" id="SSF51445">
    <property type="entry name" value="(Trans)glycosidases"/>
    <property type="match status" value="1"/>
</dbReference>
<dbReference type="PANTHER" id="PTHR47700">
    <property type="entry name" value="V CHITINASE, PUTATIVE (AFU_ORTHOLOGUE AFUA_6G13720)-RELATED"/>
    <property type="match status" value="1"/>
</dbReference>
<dbReference type="InterPro" id="IPR029226">
    <property type="entry name" value="Ecp2-like"/>
</dbReference>
<dbReference type="GO" id="GO:0006032">
    <property type="term" value="P:chitin catabolic process"/>
    <property type="evidence" value="ECO:0007669"/>
    <property type="project" value="UniProtKB-KW"/>
</dbReference>
<dbReference type="GO" id="GO:0008843">
    <property type="term" value="F:endochitinase activity"/>
    <property type="evidence" value="ECO:0007669"/>
    <property type="project" value="UniProtKB-EC"/>
</dbReference>
<gene>
    <name evidence="17" type="ORF">Micbo1qcDRAFT_213428</name>
</gene>
<dbReference type="Gene3D" id="3.10.350.10">
    <property type="entry name" value="LysM domain"/>
    <property type="match status" value="2"/>
</dbReference>
<dbReference type="PROSITE" id="PS51782">
    <property type="entry name" value="LYSM"/>
    <property type="match status" value="2"/>
</dbReference>
<reference evidence="18" key="1">
    <citation type="submission" date="2016-02" db="EMBL/GenBank/DDBJ databases">
        <title>Draft genome sequence of Microdochium bolleyi, a fungal endophyte of beachgrass.</title>
        <authorList>
            <consortium name="DOE Joint Genome Institute"/>
            <person name="David A.S."/>
            <person name="May G."/>
            <person name="Haridas S."/>
            <person name="Lim J."/>
            <person name="Wang M."/>
            <person name="Labutti K."/>
            <person name="Lipzen A."/>
            <person name="Barry K."/>
            <person name="Grigoriev I.V."/>
        </authorList>
    </citation>
    <scope>NUCLEOTIDE SEQUENCE [LARGE SCALE GENOMIC DNA]</scope>
    <source>
        <strain evidence="18">J235TASD1</strain>
    </source>
</reference>